<gene>
    <name evidence="2" type="ORF">PBAH0796_LOCUS9481</name>
</gene>
<accession>A0A7S0A5X2</accession>
<evidence type="ECO:0000313" key="2">
    <source>
        <dbReference type="EMBL" id="CAD8354114.1"/>
    </source>
</evidence>
<dbReference type="AlphaFoldDB" id="A0A7S0A5X2"/>
<dbReference type="EMBL" id="HBEG01015646">
    <property type="protein sequence ID" value="CAD8354114.1"/>
    <property type="molecule type" value="Transcribed_RNA"/>
</dbReference>
<name>A0A7S0A5X2_9DINO</name>
<feature type="region of interest" description="Disordered" evidence="1">
    <location>
        <begin position="59"/>
        <end position="86"/>
    </location>
</feature>
<proteinExistence type="predicted"/>
<sequence>MDAPETFDKPYQGMLPEGGNVVDFLEVILTDFTRLESETTSAEATEQDQYEKFMFESKKDKALKESESKQKQEKKTNQESALHSAQKELQTIQEQLSAAIAYYEKLKPTCVDSGISYEERVKRREEEIQSLQEALKILSGEDISS</sequence>
<reference evidence="2" key="1">
    <citation type="submission" date="2021-01" db="EMBL/GenBank/DDBJ databases">
        <authorList>
            <person name="Corre E."/>
            <person name="Pelletier E."/>
            <person name="Niang G."/>
            <person name="Scheremetjew M."/>
            <person name="Finn R."/>
            <person name="Kale V."/>
            <person name="Holt S."/>
            <person name="Cochrane G."/>
            <person name="Meng A."/>
            <person name="Brown T."/>
            <person name="Cohen L."/>
        </authorList>
    </citation>
    <scope>NUCLEOTIDE SEQUENCE</scope>
    <source>
        <strain evidence="2">Pbaha01</strain>
    </source>
</reference>
<organism evidence="2">
    <name type="scientific">Pyrodinium bahamense</name>
    <dbReference type="NCBI Taxonomy" id="73915"/>
    <lineage>
        <taxon>Eukaryota</taxon>
        <taxon>Sar</taxon>
        <taxon>Alveolata</taxon>
        <taxon>Dinophyceae</taxon>
        <taxon>Gonyaulacales</taxon>
        <taxon>Pyrocystaceae</taxon>
        <taxon>Pyrodinium</taxon>
    </lineage>
</organism>
<evidence type="ECO:0000256" key="1">
    <source>
        <dbReference type="SAM" id="MobiDB-lite"/>
    </source>
</evidence>
<feature type="compositionally biased region" description="Basic and acidic residues" evidence="1">
    <location>
        <begin position="59"/>
        <end position="77"/>
    </location>
</feature>
<protein>
    <submittedName>
        <fullName evidence="2">Uncharacterized protein</fullName>
    </submittedName>
</protein>